<evidence type="ECO:0000259" key="1">
    <source>
        <dbReference type="Pfam" id="PF04480"/>
    </source>
</evidence>
<reference evidence="2" key="1">
    <citation type="submission" date="2021-11" db="EMBL/GenBank/DDBJ databases">
        <title>WGS analysis for carbapenemase-producing Enterobacterales outbreak in a University Hospital, Japan.</title>
        <authorList>
            <person name="Tukada M."/>
            <person name="Miyazaki T."/>
            <person name="Aoki K."/>
            <person name="Yoshizawa S."/>
            <person name="Ishii Y."/>
            <person name="Tateda K."/>
        </authorList>
    </citation>
    <scope>NUCLEOTIDE SEQUENCE</scope>
    <source>
        <strain evidence="2">TUM16652</strain>
    </source>
</reference>
<sequence>MGMEKSKQLRKQMTPEELRLWYMLRGRRFFGYKFRRQMPVGPYIVDFACFKAKLIIELDGRQHQNKEKYDSHRTEFLNANGWEVVRFWNNEFRTNEDEVLMAILQRLQCLMPSP</sequence>
<dbReference type="InterPro" id="IPR011335">
    <property type="entry name" value="Restrct_endonuc-II-like"/>
</dbReference>
<organism evidence="2 3">
    <name type="scientific">Enterobacter cloacae</name>
    <dbReference type="NCBI Taxonomy" id="550"/>
    <lineage>
        <taxon>Bacteria</taxon>
        <taxon>Pseudomonadati</taxon>
        <taxon>Pseudomonadota</taxon>
        <taxon>Gammaproteobacteria</taxon>
        <taxon>Enterobacterales</taxon>
        <taxon>Enterobacteriaceae</taxon>
        <taxon>Enterobacter</taxon>
        <taxon>Enterobacter cloacae complex</taxon>
    </lineage>
</organism>
<name>A0ABD0C0I6_ENTCL</name>
<dbReference type="Gene3D" id="3.40.960.10">
    <property type="entry name" value="VSR Endonuclease"/>
    <property type="match status" value="1"/>
</dbReference>
<dbReference type="AlphaFoldDB" id="A0ABD0C0I6"/>
<accession>A0ABD0C0I6</accession>
<dbReference type="Pfam" id="PF04480">
    <property type="entry name" value="DUF559"/>
    <property type="match status" value="1"/>
</dbReference>
<evidence type="ECO:0000313" key="2">
    <source>
        <dbReference type="EMBL" id="GJJ86097.1"/>
    </source>
</evidence>
<dbReference type="EMBL" id="BQFY01000071">
    <property type="protein sequence ID" value="GJJ86097.1"/>
    <property type="molecule type" value="Genomic_DNA"/>
</dbReference>
<evidence type="ECO:0000313" key="3">
    <source>
        <dbReference type="Proteomes" id="UP001050241"/>
    </source>
</evidence>
<dbReference type="SUPFAM" id="SSF52980">
    <property type="entry name" value="Restriction endonuclease-like"/>
    <property type="match status" value="1"/>
</dbReference>
<dbReference type="PANTHER" id="PTHR38590:SF1">
    <property type="entry name" value="BLL0828 PROTEIN"/>
    <property type="match status" value="1"/>
</dbReference>
<gene>
    <name evidence="2" type="primary">ycjD</name>
    <name evidence="2" type="ORF">TUM16652_47970</name>
</gene>
<proteinExistence type="predicted"/>
<dbReference type="InterPro" id="IPR007569">
    <property type="entry name" value="DUF559"/>
</dbReference>
<protein>
    <recommendedName>
        <fullName evidence="1">DUF559 domain-containing protein</fullName>
    </recommendedName>
</protein>
<dbReference type="CDD" id="cd01038">
    <property type="entry name" value="Endonuclease_DUF559"/>
    <property type="match status" value="1"/>
</dbReference>
<dbReference type="InterPro" id="IPR047216">
    <property type="entry name" value="Endonuclease_DUF559_bact"/>
</dbReference>
<dbReference type="PANTHER" id="PTHR38590">
    <property type="entry name" value="BLL0828 PROTEIN"/>
    <property type="match status" value="1"/>
</dbReference>
<dbReference type="Proteomes" id="UP001050241">
    <property type="component" value="Unassembled WGS sequence"/>
</dbReference>
<comment type="caution">
    <text evidence="2">The sequence shown here is derived from an EMBL/GenBank/DDBJ whole genome shotgun (WGS) entry which is preliminary data.</text>
</comment>
<feature type="domain" description="DUF559" evidence="1">
    <location>
        <begin position="4"/>
        <end position="108"/>
    </location>
</feature>